<dbReference type="PANTHER" id="PTHR33392:SF6">
    <property type="entry name" value="POLYISOPRENYL-TEICHOIC ACID--PEPTIDOGLYCAN TEICHOIC ACID TRANSFERASE TAGU"/>
    <property type="match status" value="1"/>
</dbReference>
<organism evidence="5 6">
    <name type="scientific">Aeromicrobium phragmitis</name>
    <dbReference type="NCBI Taxonomy" id="2478914"/>
    <lineage>
        <taxon>Bacteria</taxon>
        <taxon>Bacillati</taxon>
        <taxon>Actinomycetota</taxon>
        <taxon>Actinomycetes</taxon>
        <taxon>Propionibacteriales</taxon>
        <taxon>Nocardioidaceae</taxon>
        <taxon>Aeromicrobium</taxon>
    </lineage>
</organism>
<comment type="caution">
    <text evidence="5">The sequence shown here is derived from an EMBL/GenBank/DDBJ whole genome shotgun (WGS) entry which is preliminary data.</text>
</comment>
<feature type="transmembrane region" description="Helical" evidence="3">
    <location>
        <begin position="102"/>
        <end position="123"/>
    </location>
</feature>
<evidence type="ECO:0000256" key="2">
    <source>
        <dbReference type="SAM" id="MobiDB-lite"/>
    </source>
</evidence>
<evidence type="ECO:0000313" key="5">
    <source>
        <dbReference type="EMBL" id="RLV54637.1"/>
    </source>
</evidence>
<feature type="compositionally biased region" description="Pro residues" evidence="2">
    <location>
        <begin position="461"/>
        <end position="477"/>
    </location>
</feature>
<feature type="transmembrane region" description="Helical" evidence="3">
    <location>
        <begin position="63"/>
        <end position="82"/>
    </location>
</feature>
<accession>A0A3L8PHD0</accession>
<feature type="transmembrane region" description="Helical" evidence="3">
    <location>
        <begin position="135"/>
        <end position="157"/>
    </location>
</feature>
<dbReference type="Pfam" id="PF03816">
    <property type="entry name" value="LytR_cpsA_psr"/>
    <property type="match status" value="1"/>
</dbReference>
<keyword evidence="3" id="KW-1133">Transmembrane helix</keyword>
<dbReference type="Gene3D" id="3.40.630.190">
    <property type="entry name" value="LCP protein"/>
    <property type="match status" value="1"/>
</dbReference>
<dbReference type="NCBIfam" id="TIGR00350">
    <property type="entry name" value="lytR_cpsA_psr"/>
    <property type="match status" value="1"/>
</dbReference>
<feature type="transmembrane region" description="Helical" evidence="3">
    <location>
        <begin position="38"/>
        <end position="56"/>
    </location>
</feature>
<evidence type="ECO:0000256" key="1">
    <source>
        <dbReference type="ARBA" id="ARBA00006068"/>
    </source>
</evidence>
<dbReference type="InterPro" id="IPR004474">
    <property type="entry name" value="LytR_CpsA_psr"/>
</dbReference>
<keyword evidence="3" id="KW-0472">Membrane</keyword>
<protein>
    <submittedName>
        <fullName evidence="5">LytR family transcriptional regulator</fullName>
    </submittedName>
</protein>
<keyword evidence="6" id="KW-1185">Reference proteome</keyword>
<dbReference type="EMBL" id="RDBF01000016">
    <property type="protein sequence ID" value="RLV54637.1"/>
    <property type="molecule type" value="Genomic_DNA"/>
</dbReference>
<dbReference type="AlphaFoldDB" id="A0A3L8PHD0"/>
<evidence type="ECO:0000256" key="3">
    <source>
        <dbReference type="SAM" id="Phobius"/>
    </source>
</evidence>
<dbReference type="RefSeq" id="WP_121795504.1">
    <property type="nucleotide sequence ID" value="NZ_RDBF01000016.1"/>
</dbReference>
<feature type="region of interest" description="Disordered" evidence="2">
    <location>
        <begin position="450"/>
        <end position="495"/>
    </location>
</feature>
<feature type="compositionally biased region" description="Low complexity" evidence="2">
    <location>
        <begin position="450"/>
        <end position="460"/>
    </location>
</feature>
<dbReference type="PANTHER" id="PTHR33392">
    <property type="entry name" value="POLYISOPRENYL-TEICHOIC ACID--PEPTIDOGLYCAN TEICHOIC ACID TRANSFERASE TAGU"/>
    <property type="match status" value="1"/>
</dbReference>
<keyword evidence="3" id="KW-0812">Transmembrane</keyword>
<evidence type="ECO:0000313" key="6">
    <source>
        <dbReference type="Proteomes" id="UP000282515"/>
    </source>
</evidence>
<feature type="region of interest" description="Disordered" evidence="2">
    <location>
        <begin position="1"/>
        <end position="28"/>
    </location>
</feature>
<dbReference type="Proteomes" id="UP000282515">
    <property type="component" value="Unassembled WGS sequence"/>
</dbReference>
<reference evidence="5 6" key="1">
    <citation type="submission" date="2018-10" db="EMBL/GenBank/DDBJ databases">
        <title>Aeromicrobium sp. 9W16Y-2 whole genome shotgun sequence.</title>
        <authorList>
            <person name="Li F."/>
        </authorList>
    </citation>
    <scope>NUCLEOTIDE SEQUENCE [LARGE SCALE GENOMIC DNA]</scope>
    <source>
        <strain evidence="5 6">9W16Y-2</strain>
    </source>
</reference>
<dbReference type="InterPro" id="IPR050922">
    <property type="entry name" value="LytR/CpsA/Psr_CW_biosynth"/>
</dbReference>
<proteinExistence type="inferred from homology"/>
<feature type="compositionally biased region" description="Basic and acidic residues" evidence="2">
    <location>
        <begin position="11"/>
        <end position="24"/>
    </location>
</feature>
<sequence length="495" mass="53155">MSFIPAPANAAEEKDKTPGEDGRVSRRRLSPARALRRALALMVATIVWPGSAQLLAGRRRLGLIVMALWGVLVIAAIVVLLWFRPERETIFGWVTDAETLYIARLVVVGVVLGWLALFVDAWRLATFPGLDRPRWLLVAVLNMTVIALVSGMLTIGWSTVSASRQVVTEVFAATETAPPLQGRYNILLIGADSADGREGLRPDSLNVLSVDARTADTVMVSLPRNLQGVPFPEDSPMHALYPNGFNCGSECLLNAVHTAAQERADLYPDSDDPGLDATIEAVEGATGLSINYYVMINMQGFASLVDAVGGVTVTVTTPIAMFGETDRRRDQFIPEGRQRLDGNEALWFARSRIQSDDFTRMARQKCLMVAMLDQLSPQTVLLNAGRIADSSSQMLRTDLPASELAAFADLALDARTQQIATLSVVPPEYNTVNPDFARIHADIAALIARSSQPASSASPSAPAPTTAPGPTTAPQPTEPTATPDANITDDLAAAC</sequence>
<comment type="similarity">
    <text evidence="1">Belongs to the LytR/CpsA/Psr (LCP) family.</text>
</comment>
<dbReference type="OrthoDB" id="3573673at2"/>
<feature type="domain" description="Cell envelope-related transcriptional attenuator" evidence="4">
    <location>
        <begin position="202"/>
        <end position="375"/>
    </location>
</feature>
<name>A0A3L8PHD0_9ACTN</name>
<gene>
    <name evidence="5" type="ORF">D9V41_15540</name>
</gene>
<evidence type="ECO:0000259" key="4">
    <source>
        <dbReference type="Pfam" id="PF03816"/>
    </source>
</evidence>